<evidence type="ECO:0000256" key="3">
    <source>
        <dbReference type="ARBA" id="ARBA00022452"/>
    </source>
</evidence>
<accession>A0A1E7ZEK4</accession>
<dbReference type="InterPro" id="IPR039426">
    <property type="entry name" value="TonB-dep_rcpt-like"/>
</dbReference>
<dbReference type="PROSITE" id="PS52016">
    <property type="entry name" value="TONB_DEPENDENT_REC_3"/>
    <property type="match status" value="1"/>
</dbReference>
<reference evidence="10 11" key="1">
    <citation type="submission" date="2016-08" db="EMBL/GenBank/DDBJ databases">
        <authorList>
            <person name="Seilhamer J.J."/>
        </authorList>
    </citation>
    <scope>NUCLEOTIDE SEQUENCE [LARGE SCALE GENOMIC DNA]</scope>
    <source>
        <strain evidence="10 11">KCTC 42603</strain>
    </source>
</reference>
<dbReference type="EMBL" id="MDHN01000009">
    <property type="protein sequence ID" value="OFC71920.1"/>
    <property type="molecule type" value="Genomic_DNA"/>
</dbReference>
<evidence type="ECO:0000256" key="5">
    <source>
        <dbReference type="ARBA" id="ARBA00023136"/>
    </source>
</evidence>
<evidence type="ECO:0000313" key="10">
    <source>
        <dbReference type="EMBL" id="OFC71920.1"/>
    </source>
</evidence>
<dbReference type="GO" id="GO:0044718">
    <property type="term" value="P:siderophore transmembrane transport"/>
    <property type="evidence" value="ECO:0007669"/>
    <property type="project" value="TreeGrafter"/>
</dbReference>
<keyword evidence="5 7" id="KW-0472">Membrane</keyword>
<gene>
    <name evidence="10" type="ORF">BFC18_05610</name>
</gene>
<dbReference type="PANTHER" id="PTHR30069:SF46">
    <property type="entry name" value="OAR PROTEIN"/>
    <property type="match status" value="1"/>
</dbReference>
<evidence type="ECO:0000256" key="6">
    <source>
        <dbReference type="ARBA" id="ARBA00023237"/>
    </source>
</evidence>
<keyword evidence="6 7" id="KW-0998">Cell outer membrane</keyword>
<evidence type="ECO:0000313" key="11">
    <source>
        <dbReference type="Proteomes" id="UP000175691"/>
    </source>
</evidence>
<protein>
    <recommendedName>
        <fullName evidence="9">TonB-dependent transporter Oar-like beta-barrel domain-containing protein</fullName>
    </recommendedName>
</protein>
<dbReference type="GO" id="GO:0015344">
    <property type="term" value="F:siderophore uptake transmembrane transporter activity"/>
    <property type="evidence" value="ECO:0007669"/>
    <property type="project" value="TreeGrafter"/>
</dbReference>
<keyword evidence="11" id="KW-1185">Reference proteome</keyword>
<comment type="similarity">
    <text evidence="7">Belongs to the TonB-dependent receptor family.</text>
</comment>
<dbReference type="Proteomes" id="UP000175691">
    <property type="component" value="Unassembled WGS sequence"/>
</dbReference>
<keyword evidence="2 7" id="KW-0813">Transport</keyword>
<dbReference type="PANTHER" id="PTHR30069">
    <property type="entry name" value="TONB-DEPENDENT OUTER MEMBRANE RECEPTOR"/>
    <property type="match status" value="1"/>
</dbReference>
<name>A0A1E7ZEK4_9ALTE</name>
<organism evidence="10 11">
    <name type="scientific">Alteromonas confluentis</name>
    <dbReference type="NCBI Taxonomy" id="1656094"/>
    <lineage>
        <taxon>Bacteria</taxon>
        <taxon>Pseudomonadati</taxon>
        <taxon>Pseudomonadota</taxon>
        <taxon>Gammaproteobacteria</taxon>
        <taxon>Alteromonadales</taxon>
        <taxon>Alteromonadaceae</taxon>
        <taxon>Alteromonas/Salinimonas group</taxon>
        <taxon>Alteromonas</taxon>
    </lineage>
</organism>
<keyword evidence="8" id="KW-0732">Signal</keyword>
<dbReference type="SUPFAM" id="SSF117074">
    <property type="entry name" value="Hypothetical protein PA1324"/>
    <property type="match status" value="1"/>
</dbReference>
<dbReference type="SUPFAM" id="SSF56935">
    <property type="entry name" value="Porins"/>
    <property type="match status" value="1"/>
</dbReference>
<dbReference type="GO" id="GO:0009279">
    <property type="term" value="C:cell outer membrane"/>
    <property type="evidence" value="ECO:0007669"/>
    <property type="project" value="UniProtKB-SubCell"/>
</dbReference>
<evidence type="ECO:0000259" key="9">
    <source>
        <dbReference type="Pfam" id="PF25183"/>
    </source>
</evidence>
<evidence type="ECO:0000256" key="7">
    <source>
        <dbReference type="PROSITE-ProRule" id="PRU01360"/>
    </source>
</evidence>
<comment type="subcellular location">
    <subcellularLocation>
        <location evidence="1 7">Cell outer membrane</location>
        <topology evidence="1 7">Multi-pass membrane protein</topology>
    </subcellularLocation>
</comment>
<keyword evidence="4 7" id="KW-0812">Transmembrane</keyword>
<feature type="domain" description="TonB-dependent transporter Oar-like beta-barrel" evidence="9">
    <location>
        <begin position="341"/>
        <end position="860"/>
    </location>
</feature>
<evidence type="ECO:0000256" key="4">
    <source>
        <dbReference type="ARBA" id="ARBA00022692"/>
    </source>
</evidence>
<evidence type="ECO:0000256" key="2">
    <source>
        <dbReference type="ARBA" id="ARBA00022448"/>
    </source>
</evidence>
<dbReference type="InterPro" id="IPR057601">
    <property type="entry name" value="Oar-like_b-barrel"/>
</dbReference>
<dbReference type="STRING" id="1656094.BFC18_05610"/>
<feature type="chain" id="PRO_5009209767" description="TonB-dependent transporter Oar-like beta-barrel domain-containing protein" evidence="8">
    <location>
        <begin position="30"/>
        <end position="972"/>
    </location>
</feature>
<proteinExistence type="inferred from homology"/>
<sequence>MNTAPHWIKRSALAVVIASAGVTSFPTLAQIEGATLRGKVVSTVDSAVDSAAGKKVMARDTERGYVNETTTREDGSYVFVGLRPGTYQVIVDGDVEEITLRVGQSARLNFDVAASDDNVEVITVSGTRIEAFSGGEIGTNITPEMMMRLPQNNRNFLAFADLAPGVQVNTGADGSVSLRGGAQHQRSVNVFLDGVSQKDYVLQGGVTGQDSSRGNPFPQSAIGEYKVITQNYKAEYDQVGSTAITAVTRSGTNEFEGDFFVDYTDEGFREAEPNETEGKTRSLIRHAGATFAGPIIKDQLHFLASYEKKTIAQPQDVIGGSGIDFVTLPSEYASSIGRFASDFEEDLFFGKIDWMINADQTIEASVKLRDESDVSGFGGANAYEYGVDREVKDHRYHVKYTYTADAWQNEFRVTYEDAAWNPRAFTDEIGMRLETAENQSIINVGGGQDYQEKGQKGWGIQNDFTWLDLEWNGYHVIKAGIKYKDIELRTIQQQPINPQYYYNVEFNGQGEFDVVQPYRVQWGIPASGSVGGAVEAKNRQLGLYIQDDWEVTDRLTMNIGIRWDYEETPSYKNYQTPDELVEALRGWENIENANYNIDDYISTGVEREYFTGAWQPRLGFSYVMDEDRNHMLFGGYGRSYDRNQFDFMQLEMSTGSFTTAEYFFQGDAANPCDDSSTNCVPWDASYLTQSGLDSLIASTEIRGTRYMLPNDLKMPYSDQMSFGVRSVFGDWNTEVSLARVVSKNGFNWLLGNRLPNGEFFQEGTNWGSPWGYGIPGWGSLIIATNDGETRANNLYFKLNRSHKDGWGVNLAYTFTDAEENRVYSEVYAFDYESVGDYGWNKSVGVPDHRVVITGSYDLPWNIALTAKYTWSSERIFQYTLCDDNNQCTFERAEPSKSGYSRFDLALNKDFPTDYLVANSVAWIRFDVQNLFNEDNYGNFYLNPDLETFGQPNSNSASNGGMRQLKLSAGWRF</sequence>
<keyword evidence="3 7" id="KW-1134">Transmembrane beta strand</keyword>
<dbReference type="Pfam" id="PF25183">
    <property type="entry name" value="OMP_b-brl_4"/>
    <property type="match status" value="2"/>
</dbReference>
<evidence type="ECO:0000256" key="8">
    <source>
        <dbReference type="SAM" id="SignalP"/>
    </source>
</evidence>
<dbReference type="Pfam" id="PF13620">
    <property type="entry name" value="CarboxypepD_reg"/>
    <property type="match status" value="1"/>
</dbReference>
<evidence type="ECO:0000256" key="1">
    <source>
        <dbReference type="ARBA" id="ARBA00004571"/>
    </source>
</evidence>
<dbReference type="Gene3D" id="2.40.170.20">
    <property type="entry name" value="TonB-dependent receptor, beta-barrel domain"/>
    <property type="match status" value="1"/>
</dbReference>
<dbReference type="Gene3D" id="2.60.40.1120">
    <property type="entry name" value="Carboxypeptidase-like, regulatory domain"/>
    <property type="match status" value="1"/>
</dbReference>
<dbReference type="InterPro" id="IPR036942">
    <property type="entry name" value="Beta-barrel_TonB_sf"/>
</dbReference>
<dbReference type="RefSeq" id="WP_070123970.1">
    <property type="nucleotide sequence ID" value="NZ_MDHN01000009.1"/>
</dbReference>
<comment type="caution">
    <text evidence="10">The sequence shown here is derived from an EMBL/GenBank/DDBJ whole genome shotgun (WGS) entry which is preliminary data.</text>
</comment>
<dbReference type="AlphaFoldDB" id="A0A1E7ZEK4"/>
<feature type="signal peptide" evidence="8">
    <location>
        <begin position="1"/>
        <end position="29"/>
    </location>
</feature>
<feature type="domain" description="TonB-dependent transporter Oar-like beta-barrel" evidence="9">
    <location>
        <begin position="247"/>
        <end position="317"/>
    </location>
</feature>